<protein>
    <recommendedName>
        <fullName evidence="3">Transposase</fullName>
    </recommendedName>
</protein>
<dbReference type="AlphaFoldDB" id="A0AB38DZ83"/>
<evidence type="ECO:0000313" key="2">
    <source>
        <dbReference type="Proteomes" id="UP000234166"/>
    </source>
</evidence>
<proteinExistence type="predicted"/>
<sequence>MLLIDISESTIFHGHEMSRKPWAYQTGIRGNS</sequence>
<evidence type="ECO:0000313" key="1">
    <source>
        <dbReference type="EMBL" id="SON87480.1"/>
    </source>
</evidence>
<comment type="caution">
    <text evidence="1">The sequence shown here is derived from an EMBL/GenBank/DDBJ whole genome shotgun (WGS) entry which is preliminary data.</text>
</comment>
<reference evidence="1 2" key="1">
    <citation type="submission" date="2017-10" db="EMBL/GenBank/DDBJ databases">
        <authorList>
            <person name="Regsiter A."/>
            <person name="William W."/>
        </authorList>
    </citation>
    <scope>NUCLEOTIDE SEQUENCE [LARGE SCALE GENOMIC DNA]</scope>
    <source>
        <strain evidence="1 2">CFBP7430</strain>
    </source>
</reference>
<organism evidence="1 2">
    <name type="scientific">Xanthomonas campestris pv. phaseoli</name>
    <dbReference type="NCBI Taxonomy" id="317013"/>
    <lineage>
        <taxon>Bacteria</taxon>
        <taxon>Pseudomonadati</taxon>
        <taxon>Pseudomonadota</taxon>
        <taxon>Gammaproteobacteria</taxon>
        <taxon>Lysobacterales</taxon>
        <taxon>Lysobacteraceae</taxon>
        <taxon>Xanthomonas</taxon>
    </lineage>
</organism>
<dbReference type="EMBL" id="OCYS01000084">
    <property type="protein sequence ID" value="SON87480.1"/>
    <property type="molecule type" value="Genomic_DNA"/>
</dbReference>
<accession>A0AB38DZ83</accession>
<name>A0AB38DZ83_XANCH</name>
<evidence type="ECO:0008006" key="3">
    <source>
        <dbReference type="Google" id="ProtNLM"/>
    </source>
</evidence>
<dbReference type="Proteomes" id="UP000234166">
    <property type="component" value="Unassembled WGS sequence"/>
</dbReference>
<gene>
    <name evidence="1" type="ORF">XAP7430_300003</name>
</gene>